<gene>
    <name evidence="4" type="ORF">OG913_15190</name>
</gene>
<reference evidence="4" key="1">
    <citation type="submission" date="2022-10" db="EMBL/GenBank/DDBJ databases">
        <title>The complete genomes of actinobacterial strains from the NBC collection.</title>
        <authorList>
            <person name="Joergensen T.S."/>
            <person name="Alvarez Arevalo M."/>
            <person name="Sterndorff E.B."/>
            <person name="Faurdal D."/>
            <person name="Vuksanovic O."/>
            <person name="Mourched A.-S."/>
            <person name="Charusanti P."/>
            <person name="Shaw S."/>
            <person name="Blin K."/>
            <person name="Weber T."/>
        </authorList>
    </citation>
    <scope>NUCLEOTIDE SEQUENCE</scope>
    <source>
        <strain evidence="4">NBC_00254</strain>
    </source>
</reference>
<dbReference type="PANTHER" id="PTHR43708:SF5">
    <property type="entry name" value="CONSERVED EXPRESSED OXIDOREDUCTASE (EUROFUNG)-RELATED"/>
    <property type="match status" value="1"/>
</dbReference>
<keyword evidence="2" id="KW-0560">Oxidoreductase</keyword>
<dbReference type="PANTHER" id="PTHR43708">
    <property type="entry name" value="CONSERVED EXPRESSED OXIDOREDUCTASE (EUROFUNG)"/>
    <property type="match status" value="1"/>
</dbReference>
<evidence type="ECO:0000313" key="4">
    <source>
        <dbReference type="EMBL" id="WUP78281.1"/>
    </source>
</evidence>
<dbReference type="RefSeq" id="WP_328710575.1">
    <property type="nucleotide sequence ID" value="NZ_CP108085.1"/>
</dbReference>
<evidence type="ECO:0000256" key="1">
    <source>
        <dbReference type="ARBA" id="ARBA00010928"/>
    </source>
</evidence>
<evidence type="ECO:0000259" key="3">
    <source>
        <dbReference type="Pfam" id="PF01408"/>
    </source>
</evidence>
<organism evidence="4 5">
    <name type="scientific">Microbispora hainanensis</name>
    <dbReference type="NCBI Taxonomy" id="568844"/>
    <lineage>
        <taxon>Bacteria</taxon>
        <taxon>Bacillati</taxon>
        <taxon>Actinomycetota</taxon>
        <taxon>Actinomycetes</taxon>
        <taxon>Streptosporangiales</taxon>
        <taxon>Streptosporangiaceae</taxon>
        <taxon>Microbispora</taxon>
    </lineage>
</organism>
<dbReference type="SUPFAM" id="SSF51735">
    <property type="entry name" value="NAD(P)-binding Rossmann-fold domains"/>
    <property type="match status" value="1"/>
</dbReference>
<dbReference type="Pfam" id="PF01408">
    <property type="entry name" value="GFO_IDH_MocA"/>
    <property type="match status" value="1"/>
</dbReference>
<dbReference type="EMBL" id="CP108085">
    <property type="protein sequence ID" value="WUP78281.1"/>
    <property type="molecule type" value="Genomic_DNA"/>
</dbReference>
<keyword evidence="5" id="KW-1185">Reference proteome</keyword>
<dbReference type="InterPro" id="IPR051317">
    <property type="entry name" value="Gfo/Idh/MocA_oxidoreduct"/>
</dbReference>
<comment type="similarity">
    <text evidence="1">Belongs to the Gfo/Idh/MocA family.</text>
</comment>
<dbReference type="Proteomes" id="UP001432011">
    <property type="component" value="Chromosome"/>
</dbReference>
<proteinExistence type="inferred from homology"/>
<feature type="domain" description="Gfo/Idh/MocA-like oxidoreductase N-terminal" evidence="3">
    <location>
        <begin position="4"/>
        <end position="109"/>
    </location>
</feature>
<dbReference type="InterPro" id="IPR036291">
    <property type="entry name" value="NAD(P)-bd_dom_sf"/>
</dbReference>
<dbReference type="Gene3D" id="3.40.50.720">
    <property type="entry name" value="NAD(P)-binding Rossmann-like Domain"/>
    <property type="match status" value="1"/>
</dbReference>
<sequence>MAIAIGLVGAGRRAAEVHAPAIAACPEARFAGVWARSPGPTQALAAQYGVPACGRFEDLLDHCEAVVFAVPPPVQPYLAEVAAGQDKALLLERPVAGDLAGAERLAEAAGPTVSQLALLWRYSATVRHFLTDAVPKTFPKGASGLVVTTAPPDPRPWRRGLSVLRGDLGPDLLDLLDAALGRVIGVHAHGQPTGWFGMMFEHEGGTYSEVSMYTSPEPVRERAEIEVFGSGGVAAVDGVAAVGREAVDTMYREFADAAGHRRRHELDAARGLHLQQVIEAVESDLLHRDDD</sequence>
<evidence type="ECO:0000313" key="5">
    <source>
        <dbReference type="Proteomes" id="UP001432011"/>
    </source>
</evidence>
<evidence type="ECO:0000256" key="2">
    <source>
        <dbReference type="ARBA" id="ARBA00023002"/>
    </source>
</evidence>
<dbReference type="Gene3D" id="3.30.360.10">
    <property type="entry name" value="Dihydrodipicolinate Reductase, domain 2"/>
    <property type="match status" value="1"/>
</dbReference>
<name>A0ABZ1T030_9ACTN</name>
<dbReference type="InterPro" id="IPR000683">
    <property type="entry name" value="Gfo/Idh/MocA-like_OxRdtase_N"/>
</dbReference>
<protein>
    <submittedName>
        <fullName evidence="4">Gfo/Idh/MocA family oxidoreductase</fullName>
    </submittedName>
</protein>
<accession>A0ABZ1T030</accession>